<dbReference type="SUPFAM" id="SSF54631">
    <property type="entry name" value="CBS-domain pair"/>
    <property type="match status" value="1"/>
</dbReference>
<dbReference type="SUPFAM" id="SSF161093">
    <property type="entry name" value="MgtE membrane domain-like"/>
    <property type="match status" value="1"/>
</dbReference>
<dbReference type="InterPro" id="IPR036739">
    <property type="entry name" value="SLC41_membr_dom_sf"/>
</dbReference>
<dbReference type="AlphaFoldDB" id="A0A412PFU8"/>
<feature type="domain" description="CBS" evidence="10">
    <location>
        <begin position="204"/>
        <end position="263"/>
    </location>
</feature>
<protein>
    <recommendedName>
        <fullName evidence="9">Magnesium transporter MgtE</fullName>
    </recommendedName>
</protein>
<keyword evidence="7 9" id="KW-0472">Membrane</keyword>
<dbReference type="SUPFAM" id="SSF158791">
    <property type="entry name" value="MgtE N-terminal domain-like"/>
    <property type="match status" value="1"/>
</dbReference>
<sequence length="453" mass="50160">MSEEILKENMNEERLRHMIEAGEAAELSEYIKENNPIDVAQAAEYLDDEELWKMCSILSSEDIASVLEQAKDELRVRFTYALSNNELLEIFSSMAQDDIVDIIGDLTIGRRKAIVNMMKDKDRTEITNLLEYPADTAGGIMTTAYIAIKEDLKVIEGLEKIREIGPKIEIIEIIFVVNARGQLIGTADLRDILSSDKNMLIADITKENFISVGPEMDQEEVAKLVSKYDLKAIPVVNQRMAILGIITVDDIIDVIVEEYNEDILEMGGVSKEESLDTTLLQSIKLRLPWLLINLITAFMASFTVKVFEGTIAQVVALSSIMTIISGMGGNAGSQTQSILVRQIATDKIDFKRVWRSFVKEIFLGVIDGTINGLITAIIVMILYRNIFLGVITVIAMIGNLVVAGIFGFLVPVILDKFGADPAVSSSIFVTTATDVLGFFIFLGLANIFLPMLI</sequence>
<comment type="caution">
    <text evidence="11">The sequence shown here is derived from an EMBL/GenBank/DDBJ whole genome shotgun (WGS) entry which is preliminary data.</text>
</comment>
<dbReference type="SMART" id="SM00924">
    <property type="entry name" value="MgtE_N"/>
    <property type="match status" value="1"/>
</dbReference>
<dbReference type="NCBIfam" id="TIGR00400">
    <property type="entry name" value="mgtE"/>
    <property type="match status" value="1"/>
</dbReference>
<evidence type="ECO:0000256" key="2">
    <source>
        <dbReference type="ARBA" id="ARBA00009749"/>
    </source>
</evidence>
<accession>A0A412PFU8</accession>
<comment type="subunit">
    <text evidence="9">Homodimer.</text>
</comment>
<dbReference type="InterPro" id="IPR000644">
    <property type="entry name" value="CBS_dom"/>
</dbReference>
<dbReference type="Gene3D" id="3.10.580.10">
    <property type="entry name" value="CBS-domain"/>
    <property type="match status" value="1"/>
</dbReference>
<keyword evidence="6 9" id="KW-1133">Transmembrane helix</keyword>
<evidence type="ECO:0000256" key="9">
    <source>
        <dbReference type="RuleBase" id="RU362011"/>
    </source>
</evidence>
<dbReference type="GO" id="GO:0015095">
    <property type="term" value="F:magnesium ion transmembrane transporter activity"/>
    <property type="evidence" value="ECO:0007669"/>
    <property type="project" value="UniProtKB-UniRule"/>
</dbReference>
<organism evidence="11 12">
    <name type="scientific">Solobacterium moorei</name>
    <dbReference type="NCBI Taxonomy" id="102148"/>
    <lineage>
        <taxon>Bacteria</taxon>
        <taxon>Bacillati</taxon>
        <taxon>Bacillota</taxon>
        <taxon>Erysipelotrichia</taxon>
        <taxon>Erysipelotrichales</taxon>
        <taxon>Erysipelotrichaceae</taxon>
        <taxon>Solobacterium</taxon>
    </lineage>
</organism>
<evidence type="ECO:0000256" key="6">
    <source>
        <dbReference type="ARBA" id="ARBA00022989"/>
    </source>
</evidence>
<dbReference type="InterPro" id="IPR038076">
    <property type="entry name" value="MgtE_N_sf"/>
</dbReference>
<evidence type="ECO:0000256" key="1">
    <source>
        <dbReference type="ARBA" id="ARBA00004141"/>
    </source>
</evidence>
<evidence type="ECO:0000259" key="10">
    <source>
        <dbReference type="PROSITE" id="PS51371"/>
    </source>
</evidence>
<feature type="transmembrane region" description="Helical" evidence="9">
    <location>
        <begin position="426"/>
        <end position="449"/>
    </location>
</feature>
<keyword evidence="5 9" id="KW-0460">Magnesium</keyword>
<dbReference type="PROSITE" id="PS51371">
    <property type="entry name" value="CBS"/>
    <property type="match status" value="1"/>
</dbReference>
<dbReference type="Gene3D" id="1.25.60.10">
    <property type="entry name" value="MgtE N-terminal domain-like"/>
    <property type="match status" value="1"/>
</dbReference>
<dbReference type="Pfam" id="PF03448">
    <property type="entry name" value="MgtE_N"/>
    <property type="match status" value="1"/>
</dbReference>
<keyword evidence="8" id="KW-0129">CBS domain</keyword>
<dbReference type="RefSeq" id="WP_118764910.1">
    <property type="nucleotide sequence ID" value="NZ_CABJCF010000002.1"/>
</dbReference>
<comment type="similarity">
    <text evidence="2 9">Belongs to the SLC41A transporter family.</text>
</comment>
<comment type="subcellular location">
    <subcellularLocation>
        <location evidence="9">Cell membrane</location>
        <topology evidence="9">Multi-pass membrane protein</topology>
    </subcellularLocation>
    <subcellularLocation>
        <location evidence="1">Membrane</location>
        <topology evidence="1">Multi-pass membrane protein</topology>
    </subcellularLocation>
</comment>
<dbReference type="PANTHER" id="PTHR43773:SF1">
    <property type="entry name" value="MAGNESIUM TRANSPORTER MGTE"/>
    <property type="match status" value="1"/>
</dbReference>
<evidence type="ECO:0000256" key="5">
    <source>
        <dbReference type="ARBA" id="ARBA00022842"/>
    </source>
</evidence>
<gene>
    <name evidence="11" type="primary">mgtE</name>
    <name evidence="11" type="ORF">DWX20_06660</name>
</gene>
<comment type="function">
    <text evidence="9">Acts as a magnesium transporter.</text>
</comment>
<dbReference type="GO" id="GO:0046872">
    <property type="term" value="F:metal ion binding"/>
    <property type="evidence" value="ECO:0007669"/>
    <property type="project" value="UniProtKB-KW"/>
</dbReference>
<dbReference type="EMBL" id="QRWX01000002">
    <property type="protein sequence ID" value="RGT56467.1"/>
    <property type="molecule type" value="Genomic_DNA"/>
</dbReference>
<evidence type="ECO:0000256" key="7">
    <source>
        <dbReference type="ARBA" id="ARBA00023136"/>
    </source>
</evidence>
<comment type="caution">
    <text evidence="9">Lacks conserved residue(s) required for the propagation of feature annotation.</text>
</comment>
<dbReference type="Proteomes" id="UP000284731">
    <property type="component" value="Unassembled WGS sequence"/>
</dbReference>
<evidence type="ECO:0000256" key="3">
    <source>
        <dbReference type="ARBA" id="ARBA00022448"/>
    </source>
</evidence>
<dbReference type="CDD" id="cd04606">
    <property type="entry name" value="CBS_pair_Mg_transporter"/>
    <property type="match status" value="1"/>
</dbReference>
<dbReference type="InterPro" id="IPR006669">
    <property type="entry name" value="MgtE_transporter"/>
</dbReference>
<keyword evidence="3 9" id="KW-0813">Transport</keyword>
<keyword evidence="9" id="KW-1003">Cell membrane</keyword>
<dbReference type="PANTHER" id="PTHR43773">
    <property type="entry name" value="MAGNESIUM TRANSPORTER MGTE"/>
    <property type="match status" value="1"/>
</dbReference>
<keyword evidence="4 9" id="KW-0812">Transmembrane</keyword>
<dbReference type="Gene3D" id="1.10.357.20">
    <property type="entry name" value="SLC41 divalent cation transporters, integral membrane domain"/>
    <property type="match status" value="1"/>
</dbReference>
<dbReference type="InterPro" id="IPR046342">
    <property type="entry name" value="CBS_dom_sf"/>
</dbReference>
<dbReference type="InterPro" id="IPR006668">
    <property type="entry name" value="Mg_transptr_MgtE_intracell_dom"/>
</dbReference>
<dbReference type="InterPro" id="IPR006667">
    <property type="entry name" value="SLC41_membr_dom"/>
</dbReference>
<evidence type="ECO:0000256" key="8">
    <source>
        <dbReference type="PROSITE-ProRule" id="PRU00703"/>
    </source>
</evidence>
<feature type="transmembrane region" description="Helical" evidence="9">
    <location>
        <begin position="389"/>
        <end position="414"/>
    </location>
</feature>
<dbReference type="GO" id="GO:0005886">
    <property type="term" value="C:plasma membrane"/>
    <property type="evidence" value="ECO:0007669"/>
    <property type="project" value="UniProtKB-SubCell"/>
</dbReference>
<dbReference type="Pfam" id="PF01769">
    <property type="entry name" value="MgtE"/>
    <property type="match status" value="1"/>
</dbReference>
<keyword evidence="9" id="KW-0479">Metal-binding</keyword>
<name>A0A412PFU8_9FIRM</name>
<proteinExistence type="inferred from homology"/>
<dbReference type="Pfam" id="PF00571">
    <property type="entry name" value="CBS"/>
    <property type="match status" value="2"/>
</dbReference>
<evidence type="ECO:0000313" key="12">
    <source>
        <dbReference type="Proteomes" id="UP000284731"/>
    </source>
</evidence>
<evidence type="ECO:0000313" key="11">
    <source>
        <dbReference type="EMBL" id="RGT56467.1"/>
    </source>
</evidence>
<evidence type="ECO:0000256" key="4">
    <source>
        <dbReference type="ARBA" id="ARBA00022692"/>
    </source>
</evidence>
<reference evidence="11 12" key="1">
    <citation type="submission" date="2018-08" db="EMBL/GenBank/DDBJ databases">
        <title>A genome reference for cultivated species of the human gut microbiota.</title>
        <authorList>
            <person name="Zou Y."/>
            <person name="Xue W."/>
            <person name="Luo G."/>
        </authorList>
    </citation>
    <scope>NUCLEOTIDE SEQUENCE [LARGE SCALE GENOMIC DNA]</scope>
    <source>
        <strain evidence="11 12">AF18-46</strain>
    </source>
</reference>
<dbReference type="SMART" id="SM00116">
    <property type="entry name" value="CBS"/>
    <property type="match status" value="1"/>
</dbReference>
<feature type="transmembrane region" description="Helical" evidence="9">
    <location>
        <begin position="361"/>
        <end position="383"/>
    </location>
</feature>